<dbReference type="EMBL" id="LWQU01000164">
    <property type="protein sequence ID" value="OAN47741.1"/>
    <property type="molecule type" value="Genomic_DNA"/>
</dbReference>
<dbReference type="GO" id="GO:0000160">
    <property type="term" value="P:phosphorelay signal transduction system"/>
    <property type="evidence" value="ECO:0007669"/>
    <property type="project" value="InterPro"/>
</dbReference>
<dbReference type="PROSITE" id="PS50110">
    <property type="entry name" value="RESPONSE_REGULATORY"/>
    <property type="match status" value="1"/>
</dbReference>
<comment type="caution">
    <text evidence="3">The sequence shown here is derived from an EMBL/GenBank/DDBJ whole genome shotgun (WGS) entry which is preliminary data.</text>
</comment>
<dbReference type="Pfam" id="PF00072">
    <property type="entry name" value="Response_reg"/>
    <property type="match status" value="1"/>
</dbReference>
<reference evidence="3 4" key="1">
    <citation type="submission" date="2016-04" db="EMBL/GenBank/DDBJ databases">
        <title>Draft genome sequence of freshwater magnetotactic bacteria Magnetospirillum marisnigri SP-1 and Magnetospirillum moscoviense BB-1.</title>
        <authorList>
            <person name="Koziaeva V."/>
            <person name="Dziuba M.V."/>
            <person name="Ivanov T.M."/>
            <person name="Kuznetsov B."/>
            <person name="Grouzdev D.S."/>
        </authorList>
    </citation>
    <scope>NUCLEOTIDE SEQUENCE [LARGE SCALE GENOMIC DNA]</scope>
    <source>
        <strain evidence="3 4">BB-1</strain>
    </source>
</reference>
<evidence type="ECO:0000256" key="1">
    <source>
        <dbReference type="PROSITE-ProRule" id="PRU00169"/>
    </source>
</evidence>
<dbReference type="InterPro" id="IPR011006">
    <property type="entry name" value="CheY-like_superfamily"/>
</dbReference>
<dbReference type="Proteomes" id="UP000078543">
    <property type="component" value="Unassembled WGS sequence"/>
</dbReference>
<dbReference type="InterPro" id="IPR001789">
    <property type="entry name" value="Sig_transdc_resp-reg_receiver"/>
</dbReference>
<protein>
    <recommendedName>
        <fullName evidence="2">Response regulatory domain-containing protein</fullName>
    </recommendedName>
</protein>
<accession>A0A178MGA9</accession>
<keyword evidence="1" id="KW-0597">Phosphoprotein</keyword>
<dbReference type="STRING" id="1437059.A6A05_15440"/>
<evidence type="ECO:0000313" key="4">
    <source>
        <dbReference type="Proteomes" id="UP000078543"/>
    </source>
</evidence>
<dbReference type="SUPFAM" id="SSF52172">
    <property type="entry name" value="CheY-like"/>
    <property type="match status" value="1"/>
</dbReference>
<organism evidence="3 4">
    <name type="scientific">Magnetospirillum moscoviense</name>
    <dbReference type="NCBI Taxonomy" id="1437059"/>
    <lineage>
        <taxon>Bacteria</taxon>
        <taxon>Pseudomonadati</taxon>
        <taxon>Pseudomonadota</taxon>
        <taxon>Alphaproteobacteria</taxon>
        <taxon>Rhodospirillales</taxon>
        <taxon>Rhodospirillaceae</taxon>
        <taxon>Magnetospirillum</taxon>
    </lineage>
</organism>
<name>A0A178MGA9_9PROT</name>
<evidence type="ECO:0000259" key="2">
    <source>
        <dbReference type="PROSITE" id="PS50110"/>
    </source>
</evidence>
<sequence>MAAVEVKDVAEARTPNQAVARLTGNDIDLIILDLPRDSTEALLFVHRLRKGEFGNARLPVLALSATTHHAVLETAWEAGIDDVIAKPLSAIDIIHRAGWLLEKREDNTAIAKAAE</sequence>
<dbReference type="Gene3D" id="3.40.50.2300">
    <property type="match status" value="1"/>
</dbReference>
<feature type="domain" description="Response regulatory" evidence="2">
    <location>
        <begin position="1"/>
        <end position="101"/>
    </location>
</feature>
<evidence type="ECO:0000313" key="3">
    <source>
        <dbReference type="EMBL" id="OAN47741.1"/>
    </source>
</evidence>
<keyword evidence="4" id="KW-1185">Reference proteome</keyword>
<gene>
    <name evidence="3" type="ORF">A6A05_15440</name>
</gene>
<feature type="modified residue" description="4-aspartylphosphate" evidence="1">
    <location>
        <position position="33"/>
    </location>
</feature>
<dbReference type="AlphaFoldDB" id="A0A178MGA9"/>
<proteinExistence type="predicted"/>